<feature type="compositionally biased region" description="Gly residues" evidence="1">
    <location>
        <begin position="352"/>
        <end position="375"/>
    </location>
</feature>
<name>A0A9P5AMR1_9HYPO</name>
<sequence>MTLPFRIFLFLTAQVCIAAAEVQHHNHRNVRVEKTDPDVDINGQEMPILDPDADTERILRCKSDTGKQLSRSADRQWIACCPPGQKLVGTAHTTFNCCEMSHEIIGSSEVGYSCCPVGHTYDGLVCHGPLSPDKQETPSKPSSPSGMIEGRCYELSFGNGLWLGFDDNENWYKAALPGSGHPVGRFKFCKSTTCSTDQSVAIDEFWLDSSRDGTPIGKTDSFDEAGQFLLKKSSNGYCLGSLNQGIDRAGSKEGSLTFLPGEQNEHTCLLFQVAEVSCKMQAKSIDEPFCPPPGTEEQPPGAVAEGPIGCLYWRASGSSSWQDRDIPRYVNNYYVLPVGNQPPHEGYTSGSATGGSGMGGSGTATGGSGSGGAASGGNHPRHDWAGGNNAGRCS</sequence>
<dbReference type="OrthoDB" id="4662630at2759"/>
<keyword evidence="2" id="KW-0732">Signal</keyword>
<comment type="caution">
    <text evidence="3">The sequence shown here is derived from an EMBL/GenBank/DDBJ whole genome shotgun (WGS) entry which is preliminary data.</text>
</comment>
<dbReference type="Proteomes" id="UP000730481">
    <property type="component" value="Unassembled WGS sequence"/>
</dbReference>
<feature type="signal peptide" evidence="2">
    <location>
        <begin position="1"/>
        <end position="19"/>
    </location>
</feature>
<organism evidence="3 4">
    <name type="scientific">Fusarium beomiforme</name>
    <dbReference type="NCBI Taxonomy" id="44412"/>
    <lineage>
        <taxon>Eukaryota</taxon>
        <taxon>Fungi</taxon>
        <taxon>Dikarya</taxon>
        <taxon>Ascomycota</taxon>
        <taxon>Pezizomycotina</taxon>
        <taxon>Sordariomycetes</taxon>
        <taxon>Hypocreomycetidae</taxon>
        <taxon>Hypocreales</taxon>
        <taxon>Nectriaceae</taxon>
        <taxon>Fusarium</taxon>
        <taxon>Fusarium burgessii species complex</taxon>
    </lineage>
</organism>
<accession>A0A9P5AMR1</accession>
<reference evidence="3" key="2">
    <citation type="submission" date="2020-02" db="EMBL/GenBank/DDBJ databases">
        <title>Identification and distribution of gene clusters putatively required for synthesis of sphingolipid metabolism inhibitors in phylogenetically diverse species of the filamentous fungus Fusarium.</title>
        <authorList>
            <person name="Kim H.-S."/>
            <person name="Busman M."/>
            <person name="Brown D.W."/>
            <person name="Divon H."/>
            <person name="Uhlig S."/>
            <person name="Proctor R.H."/>
        </authorList>
    </citation>
    <scope>NUCLEOTIDE SEQUENCE</scope>
    <source>
        <strain evidence="3">NRRL 25174</strain>
    </source>
</reference>
<protein>
    <submittedName>
        <fullName evidence="3">Cystein rich</fullName>
    </submittedName>
</protein>
<gene>
    <name evidence="3" type="ORF">FBEOM_4727</name>
</gene>
<evidence type="ECO:0000256" key="1">
    <source>
        <dbReference type="SAM" id="MobiDB-lite"/>
    </source>
</evidence>
<proteinExistence type="predicted"/>
<feature type="region of interest" description="Disordered" evidence="1">
    <location>
        <begin position="345"/>
        <end position="394"/>
    </location>
</feature>
<feature type="chain" id="PRO_5040248572" evidence="2">
    <location>
        <begin position="20"/>
        <end position="394"/>
    </location>
</feature>
<evidence type="ECO:0000256" key="2">
    <source>
        <dbReference type="SAM" id="SignalP"/>
    </source>
</evidence>
<dbReference type="EMBL" id="PVQB02000197">
    <property type="protein sequence ID" value="KAF4341378.1"/>
    <property type="molecule type" value="Genomic_DNA"/>
</dbReference>
<reference evidence="3" key="1">
    <citation type="journal article" date="2017" name="Mycologia">
        <title>Fusarium algeriense, sp. nov., a novel toxigenic crown rot pathogen of durum wheat from Algeria is nested in the Fusarium burgessii species complex.</title>
        <authorList>
            <person name="Laraba I."/>
            <person name="Keddad A."/>
            <person name="Boureghda H."/>
            <person name="Abdallah N."/>
            <person name="Vaughan M.M."/>
            <person name="Proctor R.H."/>
            <person name="Busman M."/>
            <person name="O'Donnell K."/>
        </authorList>
    </citation>
    <scope>NUCLEOTIDE SEQUENCE</scope>
    <source>
        <strain evidence="3">NRRL 25174</strain>
    </source>
</reference>
<evidence type="ECO:0000313" key="4">
    <source>
        <dbReference type="Proteomes" id="UP000730481"/>
    </source>
</evidence>
<dbReference type="AlphaFoldDB" id="A0A9P5AMR1"/>
<keyword evidence="4" id="KW-1185">Reference proteome</keyword>
<evidence type="ECO:0000313" key="3">
    <source>
        <dbReference type="EMBL" id="KAF4341378.1"/>
    </source>
</evidence>